<evidence type="ECO:0000313" key="3">
    <source>
        <dbReference type="EMBL" id="PZF83761.1"/>
    </source>
</evidence>
<evidence type="ECO:0000259" key="2">
    <source>
        <dbReference type="Pfam" id="PF13521"/>
    </source>
</evidence>
<dbReference type="InterPro" id="IPR014729">
    <property type="entry name" value="Rossmann-like_a/b/a_fold"/>
</dbReference>
<dbReference type="PANTHER" id="PTHR37512">
    <property type="entry name" value="TRIFUNCTIONAL NAD BIOSYNTHESIS/REGULATOR PROTEIN NADR"/>
    <property type="match status" value="1"/>
</dbReference>
<reference evidence="3 4" key="1">
    <citation type="submission" date="2018-01" db="EMBL/GenBank/DDBJ databases">
        <title>Draft genome sequence of Jiangella sp. GTF31.</title>
        <authorList>
            <person name="Sahin N."/>
            <person name="Ay H."/>
            <person name="Saygin H."/>
        </authorList>
    </citation>
    <scope>NUCLEOTIDE SEQUENCE [LARGE SCALE GENOMIC DNA]</scope>
    <source>
        <strain evidence="3 4">GTF31</strain>
    </source>
</reference>
<gene>
    <name evidence="3" type="ORF">C1I92_11590</name>
</gene>
<dbReference type="RefSeq" id="WP_111254829.1">
    <property type="nucleotide sequence ID" value="NZ_POTW01000022.1"/>
</dbReference>
<dbReference type="Pfam" id="PF01467">
    <property type="entry name" value="CTP_transf_like"/>
    <property type="match status" value="1"/>
</dbReference>
<evidence type="ECO:0000259" key="1">
    <source>
        <dbReference type="Pfam" id="PF01467"/>
    </source>
</evidence>
<accession>A0A2W2B8D9</accession>
<dbReference type="Pfam" id="PF13521">
    <property type="entry name" value="AAA_28"/>
    <property type="match status" value="1"/>
</dbReference>
<evidence type="ECO:0000313" key="4">
    <source>
        <dbReference type="Proteomes" id="UP000248764"/>
    </source>
</evidence>
<dbReference type="EMBL" id="POTW01000022">
    <property type="protein sequence ID" value="PZF83761.1"/>
    <property type="molecule type" value="Genomic_DNA"/>
</dbReference>
<organism evidence="3 4">
    <name type="scientific">Jiangella anatolica</name>
    <dbReference type="NCBI Taxonomy" id="2670374"/>
    <lineage>
        <taxon>Bacteria</taxon>
        <taxon>Bacillati</taxon>
        <taxon>Actinomycetota</taxon>
        <taxon>Actinomycetes</taxon>
        <taxon>Jiangellales</taxon>
        <taxon>Jiangellaceae</taxon>
        <taxon>Jiangella</taxon>
    </lineage>
</organism>
<dbReference type="AlphaFoldDB" id="A0A2W2B8D9"/>
<dbReference type="InterPro" id="IPR052735">
    <property type="entry name" value="NAD_biosynth-regulator"/>
</dbReference>
<dbReference type="NCBIfam" id="TIGR00125">
    <property type="entry name" value="cyt_tran_rel"/>
    <property type="match status" value="1"/>
</dbReference>
<proteinExistence type="predicted"/>
<comment type="caution">
    <text evidence="3">The sequence shown here is derived from an EMBL/GenBank/DDBJ whole genome shotgun (WGS) entry which is preliminary data.</text>
</comment>
<dbReference type="SUPFAM" id="SSF52374">
    <property type="entry name" value="Nucleotidylyl transferase"/>
    <property type="match status" value="1"/>
</dbReference>
<dbReference type="InterPro" id="IPR038727">
    <property type="entry name" value="NadR/Ttd14_AAA_dom"/>
</dbReference>
<protein>
    <submittedName>
        <fullName evidence="3">Transcriptional regulator</fullName>
    </submittedName>
</protein>
<dbReference type="PANTHER" id="PTHR37512:SF1">
    <property type="entry name" value="NADR_TTD14 AAA DOMAIN-CONTAINING PROTEIN"/>
    <property type="match status" value="1"/>
</dbReference>
<keyword evidence="4" id="KW-1185">Reference proteome</keyword>
<dbReference type="GO" id="GO:0003824">
    <property type="term" value="F:catalytic activity"/>
    <property type="evidence" value="ECO:0007669"/>
    <property type="project" value="InterPro"/>
</dbReference>
<sequence length="369" mass="39930">MYRHALVIGKFYPPHAGHHHLVRTAATVAERVTVVAMAAATESLPLADRVRWLREVHAVDPGVVVTGVRCDAPMDLESETVWAAQVASMRAATAAVTATPIDVVLTGEAYGAELARRFGAAHVAVDPDRTQVPVSATAVRADLAGHWHRLAAPVRRDLACRVVVVGAESTGTTTVSQVLAEHYRARGGVWRATAWVPEYGRHYTVAKLAQSRVGRPEAEVTDLVWTAPDFAVIAGRQNRMEDLAAATGSPLVVCDTDAFATTIWERRYLGRDSHHARVAGTVDLPRRDVYLVTDHIGVPFVQDGLRDGEQVRARMTGWFTAALTAAGHSWVLLTGTLDQRLRLAVRVVDQLLAVRCSFAEPMKAEAVGG</sequence>
<dbReference type="InterPro" id="IPR004821">
    <property type="entry name" value="Cyt_trans-like"/>
</dbReference>
<feature type="domain" description="Cytidyltransferase-like" evidence="1">
    <location>
        <begin position="7"/>
        <end position="140"/>
    </location>
</feature>
<dbReference type="Gene3D" id="3.40.50.620">
    <property type="entry name" value="HUPs"/>
    <property type="match status" value="1"/>
</dbReference>
<dbReference type="SUPFAM" id="SSF52540">
    <property type="entry name" value="P-loop containing nucleoside triphosphate hydrolases"/>
    <property type="match status" value="1"/>
</dbReference>
<name>A0A2W2B8D9_9ACTN</name>
<dbReference type="InterPro" id="IPR027417">
    <property type="entry name" value="P-loop_NTPase"/>
</dbReference>
<feature type="domain" description="NadR/Ttd14 AAA" evidence="2">
    <location>
        <begin position="161"/>
        <end position="340"/>
    </location>
</feature>
<dbReference type="Gene3D" id="3.40.50.300">
    <property type="entry name" value="P-loop containing nucleotide triphosphate hydrolases"/>
    <property type="match status" value="1"/>
</dbReference>
<dbReference type="Proteomes" id="UP000248764">
    <property type="component" value="Unassembled WGS sequence"/>
</dbReference>